<sequence>MTRRAEFLRPFAGRFWRICVEGIDPLSTVTSPEGRFHHDGQPALYASLSPEGAGVALASYVTPEDPPRLVWPLDLATTALADLRRARICTGLGIDPDDLVARRAMDRAAGRPARSWRASDRLRDLGATGAIYPSRKSPEHAHLVLFAATGLRCAGPPRAWRLPRA</sequence>
<dbReference type="Pfam" id="PF08808">
    <property type="entry name" value="RES"/>
    <property type="match status" value="1"/>
</dbReference>
<dbReference type="Proteomes" id="UP000025047">
    <property type="component" value="Unassembled WGS sequence"/>
</dbReference>
<evidence type="ECO:0000259" key="1">
    <source>
        <dbReference type="SMART" id="SM00953"/>
    </source>
</evidence>
<proteinExistence type="predicted"/>
<organism evidence="2 3">
    <name type="scientific">Limimaricola hongkongensis DSM 17492</name>
    <dbReference type="NCBI Taxonomy" id="1122180"/>
    <lineage>
        <taxon>Bacteria</taxon>
        <taxon>Pseudomonadati</taxon>
        <taxon>Pseudomonadota</taxon>
        <taxon>Alphaproteobacteria</taxon>
        <taxon>Rhodobacterales</taxon>
        <taxon>Paracoccaceae</taxon>
        <taxon>Limimaricola</taxon>
    </lineage>
</organism>
<evidence type="ECO:0000313" key="2">
    <source>
        <dbReference type="EMBL" id="EYD70795.1"/>
    </source>
</evidence>
<dbReference type="InterPro" id="IPR014914">
    <property type="entry name" value="RES_dom"/>
</dbReference>
<dbReference type="eggNOG" id="ENOG5030PRY">
    <property type="taxonomic scope" value="Bacteria"/>
</dbReference>
<comment type="caution">
    <text evidence="2">The sequence shown here is derived from an EMBL/GenBank/DDBJ whole genome shotgun (WGS) entry which is preliminary data.</text>
</comment>
<dbReference type="SMART" id="SM00953">
    <property type="entry name" value="RES"/>
    <property type="match status" value="1"/>
</dbReference>
<reference evidence="2 3" key="1">
    <citation type="submission" date="2013-03" db="EMBL/GenBank/DDBJ databases">
        <authorList>
            <person name="Fiebig A."/>
            <person name="Goeker M."/>
            <person name="Klenk H.-P.P."/>
        </authorList>
    </citation>
    <scope>NUCLEOTIDE SEQUENCE [LARGE SCALE GENOMIC DNA]</scope>
    <source>
        <strain evidence="2 3">DSM 17492</strain>
    </source>
</reference>
<keyword evidence="3" id="KW-1185">Reference proteome</keyword>
<evidence type="ECO:0000313" key="3">
    <source>
        <dbReference type="Proteomes" id="UP000025047"/>
    </source>
</evidence>
<accession>A0A017H8Z9</accession>
<dbReference type="RefSeq" id="WP_017929679.1">
    <property type="nucleotide sequence ID" value="NZ_KB823003.1"/>
</dbReference>
<feature type="domain" description="RES" evidence="1">
    <location>
        <begin position="25"/>
        <end position="157"/>
    </location>
</feature>
<dbReference type="STRING" id="1122180.Lokhon_02437"/>
<dbReference type="AlphaFoldDB" id="A0A017H8Z9"/>
<name>A0A017H8Z9_9RHOB</name>
<dbReference type="HOGENOM" id="CLU_1523713_0_0_5"/>
<dbReference type="PATRIC" id="fig|1122180.6.peg.2420"/>
<gene>
    <name evidence="2" type="ORF">Lokhon_02437</name>
</gene>
<protein>
    <recommendedName>
        <fullName evidence="1">RES domain-containing protein</fullName>
    </recommendedName>
</protein>
<dbReference type="EMBL" id="APGJ01000007">
    <property type="protein sequence ID" value="EYD70795.1"/>
    <property type="molecule type" value="Genomic_DNA"/>
</dbReference>